<protein>
    <submittedName>
        <fullName evidence="2">Uncharacterized protein</fullName>
    </submittedName>
</protein>
<organism evidence="2 3">
    <name type="scientific">Allomyces macrogynus (strain ATCC 38327)</name>
    <name type="common">Allomyces javanicus var. macrogynus</name>
    <dbReference type="NCBI Taxonomy" id="578462"/>
    <lineage>
        <taxon>Eukaryota</taxon>
        <taxon>Fungi</taxon>
        <taxon>Fungi incertae sedis</taxon>
        <taxon>Blastocladiomycota</taxon>
        <taxon>Blastocladiomycetes</taxon>
        <taxon>Blastocladiales</taxon>
        <taxon>Blastocladiaceae</taxon>
        <taxon>Allomyces</taxon>
    </lineage>
</organism>
<dbReference type="AlphaFoldDB" id="A0A0L0S2V4"/>
<dbReference type="VEuPathDB" id="FungiDB:AMAG_02481"/>
<evidence type="ECO:0000256" key="1">
    <source>
        <dbReference type="SAM" id="SignalP"/>
    </source>
</evidence>
<keyword evidence="1" id="KW-0732">Signal</keyword>
<gene>
    <name evidence="2" type="ORF">AMAG_02481</name>
</gene>
<feature type="signal peptide" evidence="1">
    <location>
        <begin position="1"/>
        <end position="18"/>
    </location>
</feature>
<reference evidence="2 3" key="1">
    <citation type="submission" date="2009-11" db="EMBL/GenBank/DDBJ databases">
        <title>Annotation of Allomyces macrogynus ATCC 38327.</title>
        <authorList>
            <consortium name="The Broad Institute Genome Sequencing Platform"/>
            <person name="Russ C."/>
            <person name="Cuomo C."/>
            <person name="Burger G."/>
            <person name="Gray M.W."/>
            <person name="Holland P.W.H."/>
            <person name="King N."/>
            <person name="Lang F.B.F."/>
            <person name="Roger A.J."/>
            <person name="Ruiz-Trillo I."/>
            <person name="Young S.K."/>
            <person name="Zeng Q."/>
            <person name="Gargeya S."/>
            <person name="Fitzgerald M."/>
            <person name="Haas B."/>
            <person name="Abouelleil A."/>
            <person name="Alvarado L."/>
            <person name="Arachchi H.M."/>
            <person name="Berlin A."/>
            <person name="Chapman S.B."/>
            <person name="Gearin G."/>
            <person name="Goldberg J."/>
            <person name="Griggs A."/>
            <person name="Gujja S."/>
            <person name="Hansen M."/>
            <person name="Heiman D."/>
            <person name="Howarth C."/>
            <person name="Larimer J."/>
            <person name="Lui A."/>
            <person name="MacDonald P.J.P."/>
            <person name="McCowen C."/>
            <person name="Montmayeur A."/>
            <person name="Murphy C."/>
            <person name="Neiman D."/>
            <person name="Pearson M."/>
            <person name="Priest M."/>
            <person name="Roberts A."/>
            <person name="Saif S."/>
            <person name="Shea T."/>
            <person name="Sisk P."/>
            <person name="Stolte C."/>
            <person name="Sykes S."/>
            <person name="Wortman J."/>
            <person name="Nusbaum C."/>
            <person name="Birren B."/>
        </authorList>
    </citation>
    <scope>NUCLEOTIDE SEQUENCE [LARGE SCALE GENOMIC DNA]</scope>
    <source>
        <strain evidence="2 3">ATCC 38327</strain>
    </source>
</reference>
<dbReference type="Proteomes" id="UP000054350">
    <property type="component" value="Unassembled WGS sequence"/>
</dbReference>
<name>A0A0L0S2V4_ALLM3</name>
<evidence type="ECO:0000313" key="3">
    <source>
        <dbReference type="Proteomes" id="UP000054350"/>
    </source>
</evidence>
<dbReference type="EMBL" id="GG745330">
    <property type="protein sequence ID" value="KNE56699.1"/>
    <property type="molecule type" value="Genomic_DNA"/>
</dbReference>
<feature type="chain" id="PRO_5005547828" evidence="1">
    <location>
        <begin position="19"/>
        <end position="126"/>
    </location>
</feature>
<accession>A0A0L0S2V4</accession>
<proteinExistence type="predicted"/>
<reference evidence="3" key="2">
    <citation type="submission" date="2009-11" db="EMBL/GenBank/DDBJ databases">
        <title>The Genome Sequence of Allomyces macrogynus strain ATCC 38327.</title>
        <authorList>
            <consortium name="The Broad Institute Genome Sequencing Platform"/>
            <person name="Russ C."/>
            <person name="Cuomo C."/>
            <person name="Shea T."/>
            <person name="Young S.K."/>
            <person name="Zeng Q."/>
            <person name="Koehrsen M."/>
            <person name="Haas B."/>
            <person name="Borodovsky M."/>
            <person name="Guigo R."/>
            <person name="Alvarado L."/>
            <person name="Berlin A."/>
            <person name="Borenstein D."/>
            <person name="Chen Z."/>
            <person name="Engels R."/>
            <person name="Freedman E."/>
            <person name="Gellesch M."/>
            <person name="Goldberg J."/>
            <person name="Griggs A."/>
            <person name="Gujja S."/>
            <person name="Heiman D."/>
            <person name="Hepburn T."/>
            <person name="Howarth C."/>
            <person name="Jen D."/>
            <person name="Larson L."/>
            <person name="Lewis B."/>
            <person name="Mehta T."/>
            <person name="Park D."/>
            <person name="Pearson M."/>
            <person name="Roberts A."/>
            <person name="Saif S."/>
            <person name="Shenoy N."/>
            <person name="Sisk P."/>
            <person name="Stolte C."/>
            <person name="Sykes S."/>
            <person name="Walk T."/>
            <person name="White J."/>
            <person name="Yandava C."/>
            <person name="Burger G."/>
            <person name="Gray M.W."/>
            <person name="Holland P.W.H."/>
            <person name="King N."/>
            <person name="Lang F.B.F."/>
            <person name="Roger A.J."/>
            <person name="Ruiz-Trillo I."/>
            <person name="Lander E."/>
            <person name="Nusbaum C."/>
        </authorList>
    </citation>
    <scope>NUCLEOTIDE SEQUENCE [LARGE SCALE GENOMIC DNA]</scope>
    <source>
        <strain evidence="3">ATCC 38327</strain>
    </source>
</reference>
<sequence length="126" mass="13153">MNKLATLVFLLISAAAVAVLLAPAARGAIAQAAAPASDKTIYPSLDLFSEPAIPVTVPRDADRSMRLVRKGTALPDGRTHMSRIRTIGTLPIPAGIKSMTMKVTFAVASAPASPTYVSRNVRIKGA</sequence>
<evidence type="ECO:0000313" key="2">
    <source>
        <dbReference type="EMBL" id="KNE56699.1"/>
    </source>
</evidence>
<keyword evidence="3" id="KW-1185">Reference proteome</keyword>